<dbReference type="InterPro" id="IPR029058">
    <property type="entry name" value="AB_hydrolase_fold"/>
</dbReference>
<dbReference type="OMA" id="SSIWGHW"/>
<dbReference type="RefSeq" id="XP_002765817.1">
    <property type="nucleotide sequence ID" value="XM_002765771.1"/>
</dbReference>
<evidence type="ECO:0000256" key="3">
    <source>
        <dbReference type="ARBA" id="ARBA00023157"/>
    </source>
</evidence>
<evidence type="ECO:0000259" key="5">
    <source>
        <dbReference type="Pfam" id="PF00135"/>
    </source>
</evidence>
<dbReference type="ESTHER" id="9alve-c5lxl2">
    <property type="family name" value="Carb_B_Root"/>
</dbReference>
<dbReference type="InterPro" id="IPR019819">
    <property type="entry name" value="Carboxylesterase_B_CS"/>
</dbReference>
<comment type="similarity">
    <text evidence="1 4">Belongs to the type-B carboxylesterase/lipase family.</text>
</comment>
<keyword evidence="2 4" id="KW-0378">Hydrolase</keyword>
<dbReference type="PRINTS" id="PR00878">
    <property type="entry name" value="CHOLNESTRASE"/>
</dbReference>
<evidence type="ECO:0000313" key="6">
    <source>
        <dbReference type="EMBL" id="EEQ98534.1"/>
    </source>
</evidence>
<accession>C5LXL2</accession>
<dbReference type="InterPro" id="IPR019826">
    <property type="entry name" value="Carboxylesterase_B_AS"/>
</dbReference>
<reference evidence="6 7" key="1">
    <citation type="submission" date="2008-07" db="EMBL/GenBank/DDBJ databases">
        <authorList>
            <person name="El-Sayed N."/>
            <person name="Caler E."/>
            <person name="Inman J."/>
            <person name="Amedeo P."/>
            <person name="Hass B."/>
            <person name="Wortman J."/>
        </authorList>
    </citation>
    <scope>NUCLEOTIDE SEQUENCE [LARGE SCALE GENOMIC DNA]</scope>
    <source>
        <strain evidence="7">ATCC 50983 / TXsc</strain>
    </source>
</reference>
<keyword evidence="3" id="KW-1015">Disulfide bond</keyword>
<dbReference type="EC" id="3.1.1.-" evidence="4"/>
<dbReference type="PROSITE" id="PS00941">
    <property type="entry name" value="CARBOXYLESTERASE_B_2"/>
    <property type="match status" value="1"/>
</dbReference>
<keyword evidence="7" id="KW-1185">Reference proteome</keyword>
<dbReference type="AlphaFoldDB" id="C5LXL2"/>
<dbReference type="InterPro" id="IPR000997">
    <property type="entry name" value="Cholinesterase"/>
</dbReference>
<evidence type="ECO:0000256" key="1">
    <source>
        <dbReference type="ARBA" id="ARBA00005964"/>
    </source>
</evidence>
<evidence type="ECO:0000313" key="7">
    <source>
        <dbReference type="Proteomes" id="UP000007800"/>
    </source>
</evidence>
<dbReference type="OrthoDB" id="431452at2759"/>
<evidence type="ECO:0000256" key="4">
    <source>
        <dbReference type="RuleBase" id="RU361235"/>
    </source>
</evidence>
<proteinExistence type="inferred from homology"/>
<protein>
    <recommendedName>
        <fullName evidence="4">Carboxylic ester hydrolase</fullName>
        <ecNumber evidence="4">3.1.1.-</ecNumber>
    </recommendedName>
</protein>
<dbReference type="GeneID" id="9041053"/>
<dbReference type="EMBL" id="GG686575">
    <property type="protein sequence ID" value="EEQ98534.1"/>
    <property type="molecule type" value="Genomic_DNA"/>
</dbReference>
<dbReference type="Pfam" id="PF00135">
    <property type="entry name" value="COesterase"/>
    <property type="match status" value="1"/>
</dbReference>
<sequence length="592" mass="65613">MVGVMVHSDLSRQQPIIQDVEVFYGIPFAEPPIGDLRFRAPHKLNETWTSTRLMDTKKSHCLDKMGTGAEDCLYLNVFRPANTTPSSNLPVMAWIFGGGFVDGDAADPRYDGTALASEHNVVVVTFNYRLGNFGYLASESSLEEEGTTGNWGQMDQQMALKWIQNNIGAFGGDKDRVMLFGESAGAFSVVWHIAAPSSAGLFHSAVLESSTSHTDIFFQQPQDAYRYYNWVAKELVGCKDANDIECLRKADASKFILPSDIRFDAVKAPDWGSPIFPMMPVGPCIDGSILLDTPLNVVKAGKHNKVPTIVGVNRDEGTGFVAGMSGVMPNMPKQPTMADVRTILFYVLQNDTVVDEALERYALNNYDDVYGEVNQGFELASEMIRDAVFHCPSRALAKALSEQGGDAYMYLFNMNPIFPKWIKDINTGNKPLFGFGNFTPEQMGTFHSSEIPFVFKRFEQRSMSLLDIDMYQAYMGHPPRVPGDSYHQVSDQISCMWANMAYSGMPVGGQAVCPSNPQLPEWGPYMANASSPLGQYLHLGRSAAMMPVKQTAYYPVSEFVSAEKCEFWDAHNFVFHNLRADLSEPSTSTIIV</sequence>
<name>C5LXL2_PERM5</name>
<evidence type="ECO:0000256" key="2">
    <source>
        <dbReference type="ARBA" id="ARBA00022801"/>
    </source>
</evidence>
<dbReference type="InterPro" id="IPR050654">
    <property type="entry name" value="AChE-related_enzymes"/>
</dbReference>
<dbReference type="InParanoid" id="C5LXL2"/>
<dbReference type="Gene3D" id="3.40.50.1820">
    <property type="entry name" value="alpha/beta hydrolase"/>
    <property type="match status" value="1"/>
</dbReference>
<dbReference type="PANTHER" id="PTHR43918">
    <property type="entry name" value="ACETYLCHOLINESTERASE"/>
    <property type="match status" value="1"/>
</dbReference>
<dbReference type="Proteomes" id="UP000007800">
    <property type="component" value="Unassembled WGS sequence"/>
</dbReference>
<dbReference type="InterPro" id="IPR002018">
    <property type="entry name" value="CarbesteraseB"/>
</dbReference>
<gene>
    <name evidence="6" type="ORF">Pmar_PMAR008416</name>
</gene>
<dbReference type="PROSITE" id="PS00122">
    <property type="entry name" value="CARBOXYLESTERASE_B_1"/>
    <property type="match status" value="1"/>
</dbReference>
<dbReference type="SUPFAM" id="SSF53474">
    <property type="entry name" value="alpha/beta-Hydrolases"/>
    <property type="match status" value="1"/>
</dbReference>
<feature type="domain" description="Carboxylesterase type B" evidence="5">
    <location>
        <begin position="19"/>
        <end position="568"/>
    </location>
</feature>
<dbReference type="GO" id="GO:0004104">
    <property type="term" value="F:cholinesterase activity"/>
    <property type="evidence" value="ECO:0007669"/>
    <property type="project" value="InterPro"/>
</dbReference>
<organism evidence="7">
    <name type="scientific">Perkinsus marinus (strain ATCC 50983 / TXsc)</name>
    <dbReference type="NCBI Taxonomy" id="423536"/>
    <lineage>
        <taxon>Eukaryota</taxon>
        <taxon>Sar</taxon>
        <taxon>Alveolata</taxon>
        <taxon>Perkinsozoa</taxon>
        <taxon>Perkinsea</taxon>
        <taxon>Perkinsida</taxon>
        <taxon>Perkinsidae</taxon>
        <taxon>Perkinsus</taxon>
    </lineage>
</organism>
<dbReference type="PANTHER" id="PTHR43918:SF4">
    <property type="entry name" value="CARBOXYLIC ESTER HYDROLASE"/>
    <property type="match status" value="1"/>
</dbReference>